<dbReference type="Proteomes" id="UP000187485">
    <property type="component" value="Unassembled WGS sequence"/>
</dbReference>
<evidence type="ECO:0000256" key="1">
    <source>
        <dbReference type="PROSITE-ProRule" id="PRU00285"/>
    </source>
</evidence>
<evidence type="ECO:0000256" key="2">
    <source>
        <dbReference type="RuleBase" id="RU003616"/>
    </source>
</evidence>
<dbReference type="PANTHER" id="PTHR11527">
    <property type="entry name" value="HEAT-SHOCK PROTEIN 20 FAMILY MEMBER"/>
    <property type="match status" value="1"/>
</dbReference>
<dbReference type="OrthoDB" id="9811615at2"/>
<accession>A0A1L8CWE9</accession>
<reference evidence="5" key="1">
    <citation type="submission" date="2016-12" db="EMBL/GenBank/DDBJ databases">
        <title>Draft Genome Sequences od Carboxydothermus pertinax and islandicus, Hydrogenogenic Carboxydotrophic Bacteria.</title>
        <authorList>
            <person name="Fukuyama Y."/>
            <person name="Ohmae K."/>
            <person name="Yoneda Y."/>
            <person name="Yoshida T."/>
            <person name="Sako Y."/>
        </authorList>
    </citation>
    <scope>NUCLEOTIDE SEQUENCE [LARGE SCALE GENOMIC DNA]</scope>
    <source>
        <strain evidence="5">Ug1</strain>
    </source>
</reference>
<dbReference type="InterPro" id="IPR008978">
    <property type="entry name" value="HSP20-like_chaperone"/>
</dbReference>
<comment type="similarity">
    <text evidence="1 2">Belongs to the small heat shock protein (HSP20) family.</text>
</comment>
<dbReference type="Gene3D" id="2.60.40.790">
    <property type="match status" value="1"/>
</dbReference>
<dbReference type="PROSITE" id="PS01031">
    <property type="entry name" value="SHSP"/>
    <property type="match status" value="1"/>
</dbReference>
<dbReference type="EMBL" id="BDJK01000036">
    <property type="protein sequence ID" value="GAV23240.1"/>
    <property type="molecule type" value="Genomic_DNA"/>
</dbReference>
<protein>
    <submittedName>
        <fullName evidence="4">Heat-shock protein 20</fullName>
    </submittedName>
</protein>
<dbReference type="SUPFAM" id="SSF49764">
    <property type="entry name" value="HSP20-like chaperones"/>
    <property type="match status" value="1"/>
</dbReference>
<sequence>MLIPFDPWREMLNFKNQMERFFERGDFFEPFTPSRIFAPKVEIFEEGADVVVRAEIPGLNAKEDLEVIVEPESLTLRGEIRDEREHKQERFYRSERYYGKFSRTIALPAEVEPDHARASYQNGILEVRMKKSGKNNPRARRLEIQ</sequence>
<proteinExistence type="inferred from homology"/>
<organism evidence="4 5">
    <name type="scientific">Carboxydothermus pertinax</name>
    <dbReference type="NCBI Taxonomy" id="870242"/>
    <lineage>
        <taxon>Bacteria</taxon>
        <taxon>Bacillati</taxon>
        <taxon>Bacillota</taxon>
        <taxon>Clostridia</taxon>
        <taxon>Thermoanaerobacterales</taxon>
        <taxon>Thermoanaerobacteraceae</taxon>
        <taxon>Carboxydothermus</taxon>
    </lineage>
</organism>
<dbReference type="STRING" id="870242.cpu_17500"/>
<feature type="domain" description="SHSP" evidence="3">
    <location>
        <begin position="32"/>
        <end position="145"/>
    </location>
</feature>
<keyword evidence="5" id="KW-1185">Reference proteome</keyword>
<dbReference type="Pfam" id="PF00011">
    <property type="entry name" value="HSP20"/>
    <property type="match status" value="1"/>
</dbReference>
<gene>
    <name evidence="4" type="ORF">cpu_17500</name>
</gene>
<evidence type="ECO:0000259" key="3">
    <source>
        <dbReference type="PROSITE" id="PS01031"/>
    </source>
</evidence>
<dbReference type="InterPro" id="IPR002068">
    <property type="entry name" value="A-crystallin/Hsp20_dom"/>
</dbReference>
<name>A0A1L8CWE9_9THEO</name>
<evidence type="ECO:0000313" key="5">
    <source>
        <dbReference type="Proteomes" id="UP000187485"/>
    </source>
</evidence>
<dbReference type="RefSeq" id="WP_075859680.1">
    <property type="nucleotide sequence ID" value="NZ_BDJK01000036.1"/>
</dbReference>
<evidence type="ECO:0000313" key="4">
    <source>
        <dbReference type="EMBL" id="GAV23240.1"/>
    </source>
</evidence>
<comment type="caution">
    <text evidence="4">The sequence shown here is derived from an EMBL/GenBank/DDBJ whole genome shotgun (WGS) entry which is preliminary data.</text>
</comment>
<dbReference type="AlphaFoldDB" id="A0A1L8CWE9"/>
<dbReference type="InterPro" id="IPR031107">
    <property type="entry name" value="Small_HSP"/>
</dbReference>
<dbReference type="CDD" id="cd06464">
    <property type="entry name" value="ACD_sHsps-like"/>
    <property type="match status" value="1"/>
</dbReference>